<organism evidence="2">
    <name type="scientific">Tanacetum cinerariifolium</name>
    <name type="common">Dalmatian daisy</name>
    <name type="synonym">Chrysanthemum cinerariifolium</name>
    <dbReference type="NCBI Taxonomy" id="118510"/>
    <lineage>
        <taxon>Eukaryota</taxon>
        <taxon>Viridiplantae</taxon>
        <taxon>Streptophyta</taxon>
        <taxon>Embryophyta</taxon>
        <taxon>Tracheophyta</taxon>
        <taxon>Spermatophyta</taxon>
        <taxon>Magnoliopsida</taxon>
        <taxon>eudicotyledons</taxon>
        <taxon>Gunneridae</taxon>
        <taxon>Pentapetalae</taxon>
        <taxon>asterids</taxon>
        <taxon>campanulids</taxon>
        <taxon>Asterales</taxon>
        <taxon>Asteraceae</taxon>
        <taxon>Asteroideae</taxon>
        <taxon>Anthemideae</taxon>
        <taxon>Anthemidinae</taxon>
        <taxon>Tanacetum</taxon>
    </lineage>
</organism>
<feature type="compositionally biased region" description="Polar residues" evidence="1">
    <location>
        <begin position="21"/>
        <end position="30"/>
    </location>
</feature>
<accession>A0A699HML8</accession>
<sequence length="149" mass="16053">MSSSSQIRIARHRRIPHGATTGASGNSDDGVTTVDGASKIGAVGISGVEAVGDDDHDATRFLYLVSIASCGVGDTCLSGILVYDFESSEHRNGETIGATDMGGMNSLMDQPLMMNGYQARAPRQPYKRVFGRELQEGKRERKEHFEAMK</sequence>
<gene>
    <name evidence="2" type="ORF">Tci_397883</name>
</gene>
<evidence type="ECO:0000256" key="1">
    <source>
        <dbReference type="SAM" id="MobiDB-lite"/>
    </source>
</evidence>
<feature type="region of interest" description="Disordered" evidence="1">
    <location>
        <begin position="1"/>
        <end position="32"/>
    </location>
</feature>
<evidence type="ECO:0000313" key="2">
    <source>
        <dbReference type="EMBL" id="GEY25909.1"/>
    </source>
</evidence>
<proteinExistence type="predicted"/>
<name>A0A699HML8_TANCI</name>
<dbReference type="EMBL" id="BKCJ010163998">
    <property type="protein sequence ID" value="GEY25909.1"/>
    <property type="molecule type" value="Genomic_DNA"/>
</dbReference>
<dbReference type="AlphaFoldDB" id="A0A699HML8"/>
<protein>
    <submittedName>
        <fullName evidence="2">Uncharacterized protein</fullName>
    </submittedName>
</protein>
<reference evidence="2" key="1">
    <citation type="journal article" date="2019" name="Sci. Rep.">
        <title>Draft genome of Tanacetum cinerariifolium, the natural source of mosquito coil.</title>
        <authorList>
            <person name="Yamashiro T."/>
            <person name="Shiraishi A."/>
            <person name="Satake H."/>
            <person name="Nakayama K."/>
        </authorList>
    </citation>
    <scope>NUCLEOTIDE SEQUENCE</scope>
</reference>
<comment type="caution">
    <text evidence="2">The sequence shown here is derived from an EMBL/GenBank/DDBJ whole genome shotgun (WGS) entry which is preliminary data.</text>
</comment>